<name>A0A371I414_MUCPR</name>
<sequence>VVAESDIRKRHTDEIEALRRENNELRAQFRHADAMTNKQSPPAQPSPGAPNTPSTREHPFVDRIMGSTRPNIVITTKITVIQPKDA</sequence>
<feature type="non-terminal residue" evidence="2">
    <location>
        <position position="1"/>
    </location>
</feature>
<feature type="non-terminal residue" evidence="2">
    <location>
        <position position="86"/>
    </location>
</feature>
<comment type="caution">
    <text evidence="2">The sequence shown here is derived from an EMBL/GenBank/DDBJ whole genome shotgun (WGS) entry which is preliminary data.</text>
</comment>
<dbReference type="AlphaFoldDB" id="A0A371I414"/>
<gene>
    <name evidence="2" type="ORF">CR513_05840</name>
</gene>
<evidence type="ECO:0000256" key="1">
    <source>
        <dbReference type="SAM" id="MobiDB-lite"/>
    </source>
</evidence>
<evidence type="ECO:0000313" key="2">
    <source>
        <dbReference type="EMBL" id="RDY09759.1"/>
    </source>
</evidence>
<feature type="region of interest" description="Disordered" evidence="1">
    <location>
        <begin position="31"/>
        <end position="59"/>
    </location>
</feature>
<dbReference type="Proteomes" id="UP000257109">
    <property type="component" value="Unassembled WGS sequence"/>
</dbReference>
<reference evidence="2" key="1">
    <citation type="submission" date="2018-05" db="EMBL/GenBank/DDBJ databases">
        <title>Draft genome of Mucuna pruriens seed.</title>
        <authorList>
            <person name="Nnadi N.E."/>
            <person name="Vos R."/>
            <person name="Hasami M.H."/>
            <person name="Devisetty U.K."/>
            <person name="Aguiy J.C."/>
        </authorList>
    </citation>
    <scope>NUCLEOTIDE SEQUENCE [LARGE SCALE GENOMIC DNA]</scope>
    <source>
        <strain evidence="2">JCA_2017</strain>
    </source>
</reference>
<keyword evidence="3" id="KW-1185">Reference proteome</keyword>
<evidence type="ECO:0000313" key="3">
    <source>
        <dbReference type="Proteomes" id="UP000257109"/>
    </source>
</evidence>
<dbReference type="EMBL" id="QJKJ01000977">
    <property type="protein sequence ID" value="RDY09759.1"/>
    <property type="molecule type" value="Genomic_DNA"/>
</dbReference>
<protein>
    <submittedName>
        <fullName evidence="2">Uncharacterized protein</fullName>
    </submittedName>
</protein>
<proteinExistence type="predicted"/>
<organism evidence="2 3">
    <name type="scientific">Mucuna pruriens</name>
    <name type="common">Velvet bean</name>
    <name type="synonym">Dolichos pruriens</name>
    <dbReference type="NCBI Taxonomy" id="157652"/>
    <lineage>
        <taxon>Eukaryota</taxon>
        <taxon>Viridiplantae</taxon>
        <taxon>Streptophyta</taxon>
        <taxon>Embryophyta</taxon>
        <taxon>Tracheophyta</taxon>
        <taxon>Spermatophyta</taxon>
        <taxon>Magnoliopsida</taxon>
        <taxon>eudicotyledons</taxon>
        <taxon>Gunneridae</taxon>
        <taxon>Pentapetalae</taxon>
        <taxon>rosids</taxon>
        <taxon>fabids</taxon>
        <taxon>Fabales</taxon>
        <taxon>Fabaceae</taxon>
        <taxon>Papilionoideae</taxon>
        <taxon>50 kb inversion clade</taxon>
        <taxon>NPAAA clade</taxon>
        <taxon>indigoferoid/millettioid clade</taxon>
        <taxon>Phaseoleae</taxon>
        <taxon>Mucuna</taxon>
    </lineage>
</organism>
<accession>A0A371I414</accession>